<organism evidence="1 2">
    <name type="scientific">Texcoconibacillus texcoconensis</name>
    <dbReference type="NCBI Taxonomy" id="1095777"/>
    <lineage>
        <taxon>Bacteria</taxon>
        <taxon>Bacillati</taxon>
        <taxon>Bacillota</taxon>
        <taxon>Bacilli</taxon>
        <taxon>Bacillales</taxon>
        <taxon>Bacillaceae</taxon>
        <taxon>Texcoconibacillus</taxon>
    </lineage>
</organism>
<dbReference type="Proteomes" id="UP000551878">
    <property type="component" value="Unassembled WGS sequence"/>
</dbReference>
<dbReference type="RefSeq" id="WP_184663259.1">
    <property type="nucleotide sequence ID" value="NZ_JACHHB010000003.1"/>
</dbReference>
<accession>A0A840QN53</accession>
<dbReference type="AlphaFoldDB" id="A0A840QN53"/>
<evidence type="ECO:0000313" key="2">
    <source>
        <dbReference type="Proteomes" id="UP000551878"/>
    </source>
</evidence>
<evidence type="ECO:0008006" key="3">
    <source>
        <dbReference type="Google" id="ProtNLM"/>
    </source>
</evidence>
<dbReference type="EMBL" id="JACHHB010000003">
    <property type="protein sequence ID" value="MBB5172804.1"/>
    <property type="molecule type" value="Genomic_DNA"/>
</dbReference>
<comment type="caution">
    <text evidence="1">The sequence shown here is derived from an EMBL/GenBank/DDBJ whole genome shotgun (WGS) entry which is preliminary data.</text>
</comment>
<proteinExistence type="predicted"/>
<evidence type="ECO:0000313" key="1">
    <source>
        <dbReference type="EMBL" id="MBB5172804.1"/>
    </source>
</evidence>
<name>A0A840QN53_9BACI</name>
<keyword evidence="2" id="KW-1185">Reference proteome</keyword>
<reference evidence="1 2" key="1">
    <citation type="submission" date="2020-08" db="EMBL/GenBank/DDBJ databases">
        <title>Genomic Encyclopedia of Type Strains, Phase IV (KMG-IV): sequencing the most valuable type-strain genomes for metagenomic binning, comparative biology and taxonomic classification.</title>
        <authorList>
            <person name="Goeker M."/>
        </authorList>
    </citation>
    <scope>NUCLEOTIDE SEQUENCE [LARGE SCALE GENOMIC DNA]</scope>
    <source>
        <strain evidence="1 2">DSM 24696</strain>
    </source>
</reference>
<sequence length="226" mass="25630">MDLFIGYGRLPQALLTLMPPSAQVAIYNRTQERIRTAQENDQRIVSIESDQFAAYEHVWLFLPVQALKTFLSTYAEEFPGNATFYLPVTKATQSDVIPYLKEGQRVVACKFVTQADQLKEDGEGLAVVTPVHKKDREHVQALLGKNMTVIEGAEEDVLEVNRLATKRTIEMVTMLQKELKEQSIDDQIIDYASRQIVLGVTKAYHQGKLGTFGQRVLQEVKERDET</sequence>
<gene>
    <name evidence="1" type="ORF">HNQ41_000948</name>
</gene>
<protein>
    <recommendedName>
        <fullName evidence="3">Pyrroline-5-carboxylate reductase catalytic N-terminal domain-containing protein</fullName>
    </recommendedName>
</protein>